<dbReference type="CDD" id="cd06170">
    <property type="entry name" value="LuxR_C_like"/>
    <property type="match status" value="1"/>
</dbReference>
<dbReference type="Pfam" id="PF00196">
    <property type="entry name" value="GerE"/>
    <property type="match status" value="1"/>
</dbReference>
<dbReference type="Gene3D" id="1.10.10.10">
    <property type="entry name" value="Winged helix-like DNA-binding domain superfamily/Winged helix DNA-binding domain"/>
    <property type="match status" value="1"/>
</dbReference>
<dbReference type="InterPro" id="IPR058852">
    <property type="entry name" value="HTH_77"/>
</dbReference>
<accession>A0A2T0N411</accession>
<proteinExistence type="predicted"/>
<dbReference type="SUPFAM" id="SSF46894">
    <property type="entry name" value="C-terminal effector domain of the bipartite response regulators"/>
    <property type="match status" value="1"/>
</dbReference>
<dbReference type="GO" id="GO:0006355">
    <property type="term" value="P:regulation of DNA-templated transcription"/>
    <property type="evidence" value="ECO:0007669"/>
    <property type="project" value="InterPro"/>
</dbReference>
<dbReference type="PROSITE" id="PS50043">
    <property type="entry name" value="HTH_LUXR_2"/>
    <property type="match status" value="1"/>
</dbReference>
<dbReference type="PANTHER" id="PTHR47691:SF3">
    <property type="entry name" value="HTH-TYPE TRANSCRIPTIONAL REGULATOR RV0890C-RELATED"/>
    <property type="match status" value="1"/>
</dbReference>
<dbReference type="PRINTS" id="PR00364">
    <property type="entry name" value="DISEASERSIST"/>
</dbReference>
<organism evidence="3 4">
    <name type="scientific">Nonomuraea fuscirosea</name>
    <dbReference type="NCBI Taxonomy" id="1291556"/>
    <lineage>
        <taxon>Bacteria</taxon>
        <taxon>Bacillati</taxon>
        <taxon>Actinomycetota</taxon>
        <taxon>Actinomycetes</taxon>
        <taxon>Streptosporangiales</taxon>
        <taxon>Streptosporangiaceae</taxon>
        <taxon>Nonomuraea</taxon>
    </lineage>
</organism>
<evidence type="ECO:0000259" key="2">
    <source>
        <dbReference type="PROSITE" id="PS50043"/>
    </source>
</evidence>
<feature type="domain" description="HTH luxR-type" evidence="2">
    <location>
        <begin position="8"/>
        <end position="73"/>
    </location>
</feature>
<gene>
    <name evidence="3" type="ORF">B0I32_105364</name>
</gene>
<protein>
    <submittedName>
        <fullName evidence="3">Putative ATPase</fullName>
    </submittedName>
</protein>
<dbReference type="PANTHER" id="PTHR47691">
    <property type="entry name" value="REGULATOR-RELATED"/>
    <property type="match status" value="1"/>
</dbReference>
<dbReference type="SUPFAM" id="SSF52540">
    <property type="entry name" value="P-loop containing nucleoside triphosphate hydrolases"/>
    <property type="match status" value="1"/>
</dbReference>
<dbReference type="SMART" id="SM00421">
    <property type="entry name" value="HTH_LUXR"/>
    <property type="match status" value="1"/>
</dbReference>
<dbReference type="PRINTS" id="PR00038">
    <property type="entry name" value="HTHLUXR"/>
</dbReference>
<sequence>MRRMVPRKPGEPHGLSPREAEVLAGVTEQLSNAQIARRLQVSVRTVESHVSSLLRKYGVADRTALTAMNRHLSSTSVKPGRITQIPVSHTSFVGRRQERQDTLAALAHAAPVCLVGPGGVGKTRLGAVVAQAASREFSAGGAFVDLAPIGEGFVLRAVADALGLAERPPQPLAEVVAERLALGRSLLVLDNCEHLLEEVGDLVERLRATCPRAGILLASRERPGLAGERVITVPPLAGEAEALFLDRARAIDPAFTAEPAAVAEVCARLDGLPLAIELAASRVAALGIDALLVGLQDALRLLSGARGRPRRHRSLRAVIGWSYDLLDEEERTLLRRLSVFAGGFDLAAAVAVMPDLSPSAVADLIGRLVDKSLAGIAGGSRWRLLETIRAFAADQLTGSGETEAALRLRLRWAAQAAETLEARLEGGGQPLESRLRGSRQPQFDLVADDLRATLADTPAVPDRDAHRLARSLAHLTFARGHHREAIDHYLAAADRARAATDRHAGLLNAADTAVAIADGRLALRLLLQAADVVGDTGRRTATLASALALTHRYLRGSDLPPVRAQVAEALQAAASKPQSAPAPAPTSAPASAPAPAGDRTAALVAIAWAWQRGGLELARTAADSARRCGDPLVLLAALDVLTGANVQAGRMRTVQRISQERLALIKDLPAHEPAAAAEIVDTFHSAARAALCVGDLPAAIALAGRAEVEDPIGEHPYLSIPKLIRPLALSGRFSKVFHQAPAMWQAWHQAGRPRSTWLSTGVYAAALAHGLAGTGEFALWRSRALEMAGTDDPATAPVLAAFAAFADARLATHTHVIAGARLTAPTHDDVATLVERAFAAFSSRWYESYARAAGAELAVVAGLPEAAELVAAASPYAEQSTWAAASLARARGILYDDHDALTEAVDLWTSINARFERACTLRLLSARAQG</sequence>
<dbReference type="Pfam" id="PF25872">
    <property type="entry name" value="HTH_77"/>
    <property type="match status" value="1"/>
</dbReference>
<dbReference type="Proteomes" id="UP000238312">
    <property type="component" value="Unassembled WGS sequence"/>
</dbReference>
<dbReference type="EMBL" id="PVNG01000005">
    <property type="protein sequence ID" value="PRX66924.1"/>
    <property type="molecule type" value="Genomic_DNA"/>
</dbReference>
<comment type="caution">
    <text evidence="3">The sequence shown here is derived from an EMBL/GenBank/DDBJ whole genome shotgun (WGS) entry which is preliminary data.</text>
</comment>
<keyword evidence="4" id="KW-1185">Reference proteome</keyword>
<dbReference type="Gene3D" id="3.40.50.300">
    <property type="entry name" value="P-loop containing nucleotide triphosphate hydrolases"/>
    <property type="match status" value="1"/>
</dbReference>
<evidence type="ECO:0000256" key="1">
    <source>
        <dbReference type="SAM" id="MobiDB-lite"/>
    </source>
</evidence>
<dbReference type="InterPro" id="IPR000792">
    <property type="entry name" value="Tscrpt_reg_LuxR_C"/>
</dbReference>
<feature type="region of interest" description="Disordered" evidence="1">
    <location>
        <begin position="571"/>
        <end position="595"/>
    </location>
</feature>
<dbReference type="InterPro" id="IPR016032">
    <property type="entry name" value="Sig_transdc_resp-reg_C-effctor"/>
</dbReference>
<dbReference type="AlphaFoldDB" id="A0A2T0N411"/>
<evidence type="ECO:0000313" key="3">
    <source>
        <dbReference type="EMBL" id="PRX66924.1"/>
    </source>
</evidence>
<dbReference type="InterPro" id="IPR036388">
    <property type="entry name" value="WH-like_DNA-bd_sf"/>
</dbReference>
<reference evidence="3 4" key="1">
    <citation type="submission" date="2018-03" db="EMBL/GenBank/DDBJ databases">
        <title>Genomic Encyclopedia of Type Strains, Phase III (KMG-III): the genomes of soil and plant-associated and newly described type strains.</title>
        <authorList>
            <person name="Whitman W."/>
        </authorList>
    </citation>
    <scope>NUCLEOTIDE SEQUENCE [LARGE SCALE GENOMIC DNA]</scope>
    <source>
        <strain evidence="3 4">CGMCC 4.7104</strain>
    </source>
</reference>
<name>A0A2T0N411_9ACTN</name>
<dbReference type="GO" id="GO:0003677">
    <property type="term" value="F:DNA binding"/>
    <property type="evidence" value="ECO:0007669"/>
    <property type="project" value="InterPro"/>
</dbReference>
<dbReference type="InterPro" id="IPR027417">
    <property type="entry name" value="P-loop_NTPase"/>
</dbReference>
<evidence type="ECO:0000313" key="4">
    <source>
        <dbReference type="Proteomes" id="UP000238312"/>
    </source>
</evidence>